<feature type="compositionally biased region" description="Low complexity" evidence="2">
    <location>
        <begin position="542"/>
        <end position="559"/>
    </location>
</feature>
<evidence type="ECO:0000256" key="2">
    <source>
        <dbReference type="SAM" id="MobiDB-lite"/>
    </source>
</evidence>
<dbReference type="InterPro" id="IPR043129">
    <property type="entry name" value="ATPase_NBD"/>
</dbReference>
<organism evidence="3 4">
    <name type="scientific">Podospora didyma</name>
    <dbReference type="NCBI Taxonomy" id="330526"/>
    <lineage>
        <taxon>Eukaryota</taxon>
        <taxon>Fungi</taxon>
        <taxon>Dikarya</taxon>
        <taxon>Ascomycota</taxon>
        <taxon>Pezizomycotina</taxon>
        <taxon>Sordariomycetes</taxon>
        <taxon>Sordariomycetidae</taxon>
        <taxon>Sordariales</taxon>
        <taxon>Podosporaceae</taxon>
        <taxon>Podospora</taxon>
    </lineage>
</organism>
<feature type="compositionally biased region" description="Low complexity" evidence="2">
    <location>
        <begin position="585"/>
        <end position="601"/>
    </location>
</feature>
<gene>
    <name evidence="3" type="ORF">B0H63DRAFT_429567</name>
</gene>
<reference evidence="3" key="2">
    <citation type="submission" date="2023-06" db="EMBL/GenBank/DDBJ databases">
        <authorList>
            <consortium name="Lawrence Berkeley National Laboratory"/>
            <person name="Haridas S."/>
            <person name="Hensen N."/>
            <person name="Bonometti L."/>
            <person name="Westerberg I."/>
            <person name="Brannstrom I.O."/>
            <person name="Guillou S."/>
            <person name="Cros-Aarteil S."/>
            <person name="Calhoun S."/>
            <person name="Kuo A."/>
            <person name="Mondo S."/>
            <person name="Pangilinan J."/>
            <person name="Riley R."/>
            <person name="LaButti K."/>
            <person name="Andreopoulos B."/>
            <person name="Lipzen A."/>
            <person name="Chen C."/>
            <person name="Yanf M."/>
            <person name="Daum C."/>
            <person name="Ng V."/>
            <person name="Clum A."/>
            <person name="Steindorff A."/>
            <person name="Ohm R."/>
            <person name="Martin F."/>
            <person name="Silar P."/>
            <person name="Natvig D."/>
            <person name="Lalanne C."/>
            <person name="Gautier V."/>
            <person name="Ament-velasquez S.L."/>
            <person name="Kruys A."/>
            <person name="Hutchinson M.I."/>
            <person name="Powell A.J."/>
            <person name="Barry K."/>
            <person name="Miller A.N."/>
            <person name="Grigoriev I.V."/>
            <person name="Debuchy R."/>
            <person name="Gladieux P."/>
            <person name="Thoren M.H."/>
            <person name="Johannesson H."/>
        </authorList>
    </citation>
    <scope>NUCLEOTIDE SEQUENCE</scope>
    <source>
        <strain evidence="3">CBS 232.78</strain>
    </source>
</reference>
<dbReference type="Pfam" id="PF00022">
    <property type="entry name" value="Actin"/>
    <property type="match status" value="1"/>
</dbReference>
<dbReference type="SUPFAM" id="SSF53067">
    <property type="entry name" value="Actin-like ATPase domain"/>
    <property type="match status" value="2"/>
</dbReference>
<dbReference type="PANTHER" id="PTHR11937">
    <property type="entry name" value="ACTIN"/>
    <property type="match status" value="1"/>
</dbReference>
<dbReference type="AlphaFoldDB" id="A0AAE0P035"/>
<dbReference type="SMART" id="SM00268">
    <property type="entry name" value="ACTIN"/>
    <property type="match status" value="1"/>
</dbReference>
<evidence type="ECO:0008006" key="5">
    <source>
        <dbReference type="Google" id="ProtNLM"/>
    </source>
</evidence>
<feature type="region of interest" description="Disordered" evidence="2">
    <location>
        <begin position="316"/>
        <end position="350"/>
    </location>
</feature>
<accession>A0AAE0P035</accession>
<evidence type="ECO:0000256" key="1">
    <source>
        <dbReference type="RuleBase" id="RU000487"/>
    </source>
</evidence>
<comment type="similarity">
    <text evidence="1">Belongs to the actin family.</text>
</comment>
<feature type="compositionally biased region" description="Basic and acidic residues" evidence="2">
    <location>
        <begin position="316"/>
        <end position="335"/>
    </location>
</feature>
<feature type="region of interest" description="Disordered" evidence="2">
    <location>
        <begin position="534"/>
        <end position="559"/>
    </location>
</feature>
<dbReference type="Gene3D" id="3.30.420.40">
    <property type="match status" value="3"/>
</dbReference>
<dbReference type="Gene3D" id="3.90.640.60">
    <property type="match status" value="1"/>
</dbReference>
<sequence length="683" mass="73945">MSGQTGKWREEQILVICPGSQTTMAQLGCGELTPPAHRFPTRMFKDEENSNWRPYHTYKRKKETAAATTNGAARGDDEWEYVEDTESVEGAVYPIQAGRIANMDAFLAFLDHVHSMLTTTYHNTPIMLMASPQWTRPDTETIARYIFEKTRTPALCLINSGIATQYGLKWPNMTVVDVGYEKVDVTCIYDSRVVSHKDVGSYPGDERDISGGEVFTRKLESLLKGKGFDHEMAEQLKKNPICEVLPFAPDSPDLMELPVEAAAAPAAAAAEAPKFVTSVVDVDDGLIDQEIEDDGVLDVANLVVSGQTREFLAKKEREKAEKAKAGRKGKEKEAAEAAAAKAARLPNSKRPRNIFHLEELVTEDVPIIPTATTSTTATDAAAQPVPSAPAEGTTSAPEAPASDIAKPEQDADRKQLPTMTSDDTKPEAPLTVPPAAAAPEPAQQLTERQTKRVRRDIEIGLERFLFADRAEIDRIVTAIYRAVQGIEDMYMRPSCWENIVFVGNGARIRGLKDNILQTLQARHLISPSSATMFTSELPSNMGTPSGTGSQTPTGSFTGQLPTTSSVNPLLQAATTASLGIPGGPNAAAAAASNAGDAGGPSHHFHSQTPTNIKLAALPTYLSEWTKNGFEEAMFLGAQVAARLAFCIHNLDAQGVESQRLMSLNRVDYNELGPKGIRSHSMMG</sequence>
<evidence type="ECO:0000313" key="4">
    <source>
        <dbReference type="Proteomes" id="UP001285441"/>
    </source>
</evidence>
<keyword evidence="4" id="KW-1185">Reference proteome</keyword>
<reference evidence="3" key="1">
    <citation type="journal article" date="2023" name="Mol. Phylogenet. Evol.">
        <title>Genome-scale phylogeny and comparative genomics of the fungal order Sordariales.</title>
        <authorList>
            <person name="Hensen N."/>
            <person name="Bonometti L."/>
            <person name="Westerberg I."/>
            <person name="Brannstrom I.O."/>
            <person name="Guillou S."/>
            <person name="Cros-Aarteil S."/>
            <person name="Calhoun S."/>
            <person name="Haridas S."/>
            <person name="Kuo A."/>
            <person name="Mondo S."/>
            <person name="Pangilinan J."/>
            <person name="Riley R."/>
            <person name="LaButti K."/>
            <person name="Andreopoulos B."/>
            <person name="Lipzen A."/>
            <person name="Chen C."/>
            <person name="Yan M."/>
            <person name="Daum C."/>
            <person name="Ng V."/>
            <person name="Clum A."/>
            <person name="Steindorff A."/>
            <person name="Ohm R.A."/>
            <person name="Martin F."/>
            <person name="Silar P."/>
            <person name="Natvig D.O."/>
            <person name="Lalanne C."/>
            <person name="Gautier V."/>
            <person name="Ament-Velasquez S.L."/>
            <person name="Kruys A."/>
            <person name="Hutchinson M.I."/>
            <person name="Powell A.J."/>
            <person name="Barry K."/>
            <person name="Miller A.N."/>
            <person name="Grigoriev I.V."/>
            <person name="Debuchy R."/>
            <person name="Gladieux P."/>
            <person name="Hiltunen Thoren M."/>
            <person name="Johannesson H."/>
        </authorList>
    </citation>
    <scope>NUCLEOTIDE SEQUENCE</scope>
    <source>
        <strain evidence="3">CBS 232.78</strain>
    </source>
</reference>
<comment type="caution">
    <text evidence="3">The sequence shown here is derived from an EMBL/GenBank/DDBJ whole genome shotgun (WGS) entry which is preliminary data.</text>
</comment>
<name>A0AAE0P035_9PEZI</name>
<dbReference type="EMBL" id="JAULSW010000002">
    <property type="protein sequence ID" value="KAK3390852.1"/>
    <property type="molecule type" value="Genomic_DNA"/>
</dbReference>
<dbReference type="InterPro" id="IPR004000">
    <property type="entry name" value="Actin"/>
</dbReference>
<proteinExistence type="inferred from homology"/>
<feature type="compositionally biased region" description="Low complexity" evidence="2">
    <location>
        <begin position="427"/>
        <end position="446"/>
    </location>
</feature>
<dbReference type="Proteomes" id="UP001285441">
    <property type="component" value="Unassembled WGS sequence"/>
</dbReference>
<feature type="compositionally biased region" description="Low complexity" evidence="2">
    <location>
        <begin position="373"/>
        <end position="382"/>
    </location>
</feature>
<feature type="compositionally biased region" description="Basic and acidic residues" evidence="2">
    <location>
        <begin position="405"/>
        <end position="415"/>
    </location>
</feature>
<feature type="region of interest" description="Disordered" evidence="2">
    <location>
        <begin position="585"/>
        <end position="607"/>
    </location>
</feature>
<protein>
    <recommendedName>
        <fullName evidence="5">SWI/SNF and RSC complexes subunit arp9</fullName>
    </recommendedName>
</protein>
<feature type="region of interest" description="Disordered" evidence="2">
    <location>
        <begin position="373"/>
        <end position="450"/>
    </location>
</feature>
<evidence type="ECO:0000313" key="3">
    <source>
        <dbReference type="EMBL" id="KAK3390852.1"/>
    </source>
</evidence>